<dbReference type="InterPro" id="IPR001375">
    <property type="entry name" value="Peptidase_S9_cat"/>
</dbReference>
<gene>
    <name evidence="4" type="ORF">F2P45_22415</name>
</gene>
<evidence type="ECO:0000313" key="4">
    <source>
        <dbReference type="EMBL" id="NHZ91737.1"/>
    </source>
</evidence>
<evidence type="ECO:0000259" key="3">
    <source>
        <dbReference type="Pfam" id="PF00326"/>
    </source>
</evidence>
<protein>
    <submittedName>
        <fullName evidence="4">Prolyl oligopeptidase family serine peptidase</fullName>
    </submittedName>
</protein>
<evidence type="ECO:0000256" key="2">
    <source>
        <dbReference type="SAM" id="SignalP"/>
    </source>
</evidence>
<accession>A0ABX0NZK2</accession>
<feature type="domain" description="Peptidase S9 prolyl oligopeptidase catalytic" evidence="3">
    <location>
        <begin position="472"/>
        <end position="687"/>
    </location>
</feature>
<dbReference type="EMBL" id="WHJH01000034">
    <property type="protein sequence ID" value="NHZ91737.1"/>
    <property type="molecule type" value="Genomic_DNA"/>
</dbReference>
<dbReference type="PANTHER" id="PTHR42776:SF27">
    <property type="entry name" value="DIPEPTIDYL PEPTIDASE FAMILY MEMBER 6"/>
    <property type="match status" value="1"/>
</dbReference>
<name>A0ABX0NZK2_9BURK</name>
<dbReference type="RefSeq" id="WP_166880120.1">
    <property type="nucleotide sequence ID" value="NZ_WHJH01000034.1"/>
</dbReference>
<dbReference type="Proteomes" id="UP000609726">
    <property type="component" value="Unassembled WGS sequence"/>
</dbReference>
<dbReference type="SUPFAM" id="SSF53474">
    <property type="entry name" value="alpha/beta-Hydrolases"/>
    <property type="match status" value="1"/>
</dbReference>
<feature type="signal peptide" evidence="2">
    <location>
        <begin position="1"/>
        <end position="33"/>
    </location>
</feature>
<keyword evidence="2" id="KW-0732">Signal</keyword>
<keyword evidence="1" id="KW-0378">Hydrolase</keyword>
<dbReference type="SUPFAM" id="SSF82171">
    <property type="entry name" value="DPP6 N-terminal domain-like"/>
    <property type="match status" value="1"/>
</dbReference>
<comment type="caution">
    <text evidence="4">The sequence shown here is derived from an EMBL/GenBank/DDBJ whole genome shotgun (WGS) entry which is preliminary data.</text>
</comment>
<evidence type="ECO:0000256" key="1">
    <source>
        <dbReference type="ARBA" id="ARBA00022801"/>
    </source>
</evidence>
<evidence type="ECO:0000313" key="5">
    <source>
        <dbReference type="Proteomes" id="UP000609726"/>
    </source>
</evidence>
<reference evidence="4 5" key="1">
    <citation type="submission" date="2019-10" db="EMBL/GenBank/DDBJ databases">
        <title>Taxonomy of Antarctic Massilia spp.: description of Massilia rubra sp. nov., Massilia aquatica sp. nov., Massilia mucilaginosa sp. nov., Massilia frigida sp. nov. isolated from streams, lakes and regoliths.</title>
        <authorList>
            <person name="Holochova P."/>
            <person name="Sedlacek I."/>
            <person name="Kralova S."/>
            <person name="Maslanova I."/>
            <person name="Busse H.-J."/>
            <person name="Stankova E."/>
            <person name="Vrbovska V."/>
            <person name="Kovarovic V."/>
            <person name="Bartak M."/>
            <person name="Svec P."/>
            <person name="Pantucek R."/>
        </authorList>
    </citation>
    <scope>NUCLEOTIDE SEQUENCE [LARGE SCALE GENOMIC DNA]</scope>
    <source>
        <strain evidence="4 5">CCM 8733</strain>
    </source>
</reference>
<keyword evidence="5" id="KW-1185">Reference proteome</keyword>
<dbReference type="Pfam" id="PF00326">
    <property type="entry name" value="Peptidase_S9"/>
    <property type="match status" value="1"/>
</dbReference>
<sequence length="689" mass="75555">MPAARPSLPHRRALHVCALLVCALAAPAFAAFAAEPAAPAPPPLAAFFDNAVFSEAELSPNGKFLAVRFSNDNKRDRLIVIDLASNATTVVAQFDDRDVNTFQWVNNERLVLDSTDKRIGQGDVVHGPGLFAVNRDGSHFRQLVHLTWAAFKQRSVTRITLPPDHYLVRQAGAQASDEVYLTNPKRDGVRENGDIKYVNLMRLNTVTGRAETVARPGPAVSWLLDHKGQPRLCVALENNIETIWYLDPSSNAWRTLASFDRYAGGKDAFTPLAFGPDGTLYVSSDAGKDKLALHTFDLASKRISAEPLVSLADYDFKGQLVTSGEKLLGVRYLSDAQATVWFDSKMKTLQASIDAALPSTVNLITPAARPDSPWVLVQSYSDQQPEYYALYNTDTGKFNGVGGTRERIVPAHMATQELVRLTASDGLALPAWLTLPNPAGPYQGKGQDQRKNLPMVVLVHGGPYLRGSEWGWSAESQFLASRGYAVLQPEFRGSTGFGNKHYKAGWKQWGLKMQDDIADATRWAIAQGIADPKRICIAGGSYGGYATLMGLVNDPALYKCGINWAGVTDIELLYTGHWSATSDATSAYLKYGAPVLIGDPDKDAAQLRATSPLLQAARITQPLLMAYGGADRRVPLYHGKKFYDAVKARNPDIDWVVYQEEGHGWSLPKNRIDFWGRVEKFLGRHIGTP</sequence>
<dbReference type="InterPro" id="IPR029058">
    <property type="entry name" value="AB_hydrolase_fold"/>
</dbReference>
<dbReference type="Gene3D" id="3.40.50.1820">
    <property type="entry name" value="alpha/beta hydrolase"/>
    <property type="match status" value="1"/>
</dbReference>
<proteinExistence type="predicted"/>
<dbReference type="PANTHER" id="PTHR42776">
    <property type="entry name" value="SERINE PEPTIDASE S9 FAMILY MEMBER"/>
    <property type="match status" value="1"/>
</dbReference>
<organism evidence="4 5">
    <name type="scientific">Massilia mucilaginosa</name>
    <dbReference type="NCBI Taxonomy" id="2609282"/>
    <lineage>
        <taxon>Bacteria</taxon>
        <taxon>Pseudomonadati</taxon>
        <taxon>Pseudomonadota</taxon>
        <taxon>Betaproteobacteria</taxon>
        <taxon>Burkholderiales</taxon>
        <taxon>Oxalobacteraceae</taxon>
        <taxon>Telluria group</taxon>
        <taxon>Massilia</taxon>
    </lineage>
</organism>
<feature type="chain" id="PRO_5047504603" evidence="2">
    <location>
        <begin position="34"/>
        <end position="689"/>
    </location>
</feature>